<name>A0A392TIS7_9FABA</name>
<comment type="caution">
    <text evidence="1">The sequence shown here is derived from an EMBL/GenBank/DDBJ whole genome shotgun (WGS) entry which is preliminary data.</text>
</comment>
<organism evidence="1 2">
    <name type="scientific">Trifolium medium</name>
    <dbReference type="NCBI Taxonomy" id="97028"/>
    <lineage>
        <taxon>Eukaryota</taxon>
        <taxon>Viridiplantae</taxon>
        <taxon>Streptophyta</taxon>
        <taxon>Embryophyta</taxon>
        <taxon>Tracheophyta</taxon>
        <taxon>Spermatophyta</taxon>
        <taxon>Magnoliopsida</taxon>
        <taxon>eudicotyledons</taxon>
        <taxon>Gunneridae</taxon>
        <taxon>Pentapetalae</taxon>
        <taxon>rosids</taxon>
        <taxon>fabids</taxon>
        <taxon>Fabales</taxon>
        <taxon>Fabaceae</taxon>
        <taxon>Papilionoideae</taxon>
        <taxon>50 kb inversion clade</taxon>
        <taxon>NPAAA clade</taxon>
        <taxon>Hologalegina</taxon>
        <taxon>IRL clade</taxon>
        <taxon>Trifolieae</taxon>
        <taxon>Trifolium</taxon>
    </lineage>
</organism>
<feature type="non-terminal residue" evidence="1">
    <location>
        <position position="45"/>
    </location>
</feature>
<evidence type="ECO:0000313" key="1">
    <source>
        <dbReference type="EMBL" id="MCI60337.1"/>
    </source>
</evidence>
<protein>
    <submittedName>
        <fullName evidence="1">Uncharacterized protein</fullName>
    </submittedName>
</protein>
<evidence type="ECO:0000313" key="2">
    <source>
        <dbReference type="Proteomes" id="UP000265520"/>
    </source>
</evidence>
<reference evidence="1 2" key="1">
    <citation type="journal article" date="2018" name="Front. Plant Sci.">
        <title>Red Clover (Trifolium pratense) and Zigzag Clover (T. medium) - A Picture of Genomic Similarities and Differences.</title>
        <authorList>
            <person name="Dluhosova J."/>
            <person name="Istvanek J."/>
            <person name="Nedelnik J."/>
            <person name="Repkova J."/>
        </authorList>
    </citation>
    <scope>NUCLEOTIDE SEQUENCE [LARGE SCALE GENOMIC DNA]</scope>
    <source>
        <strain evidence="2">cv. 10/8</strain>
        <tissue evidence="1">Leaf</tissue>
    </source>
</reference>
<keyword evidence="2" id="KW-1185">Reference proteome</keyword>
<sequence length="45" mass="5081">MPPRQAPAAPATEDDRVERMANSTNVMANLKNTIHFQLTNIFVIR</sequence>
<accession>A0A392TIS7</accession>
<dbReference type="AlphaFoldDB" id="A0A392TIS7"/>
<dbReference type="EMBL" id="LXQA010579670">
    <property type="protein sequence ID" value="MCI60337.1"/>
    <property type="molecule type" value="Genomic_DNA"/>
</dbReference>
<dbReference type="Proteomes" id="UP000265520">
    <property type="component" value="Unassembled WGS sequence"/>
</dbReference>
<proteinExistence type="predicted"/>